<dbReference type="EMBL" id="VIVQ01000001">
    <property type="protein sequence ID" value="TWE12910.1"/>
    <property type="molecule type" value="Genomic_DNA"/>
</dbReference>
<reference evidence="2 3" key="1">
    <citation type="submission" date="2019-06" db="EMBL/GenBank/DDBJ databases">
        <title>Sequencing the genomes of 1000 actinobacteria strains.</title>
        <authorList>
            <person name="Klenk H.-P."/>
        </authorList>
    </citation>
    <scope>NUCLEOTIDE SEQUENCE [LARGE SCALE GENOMIC DNA]</scope>
    <source>
        <strain evidence="2 3">DSM 19560</strain>
    </source>
</reference>
<accession>A0A561EBC3</accession>
<evidence type="ECO:0000313" key="3">
    <source>
        <dbReference type="Proteomes" id="UP000318297"/>
    </source>
</evidence>
<evidence type="ECO:0000313" key="2">
    <source>
        <dbReference type="EMBL" id="TWE12910.1"/>
    </source>
</evidence>
<dbReference type="AlphaFoldDB" id="A0A561EBC3"/>
<organism evidence="2 3">
    <name type="scientific">Rudaeicoccus suwonensis</name>
    <dbReference type="NCBI Taxonomy" id="657409"/>
    <lineage>
        <taxon>Bacteria</taxon>
        <taxon>Bacillati</taxon>
        <taxon>Actinomycetota</taxon>
        <taxon>Actinomycetes</taxon>
        <taxon>Micrococcales</taxon>
        <taxon>Dermacoccaceae</taxon>
        <taxon>Rudaeicoccus</taxon>
    </lineage>
</organism>
<keyword evidence="3" id="KW-1185">Reference proteome</keyword>
<keyword evidence="1" id="KW-0472">Membrane</keyword>
<keyword evidence="1" id="KW-1133">Transmembrane helix</keyword>
<proteinExistence type="predicted"/>
<gene>
    <name evidence="2" type="ORF">BKA23_1732</name>
</gene>
<sequence length="201" mass="20456">MRWPVAVVVVGFVAILAVLGVFAMFSFSPAESRTGALPAPQSVAAKQTLASTIGGTASATVMTSSWVRVPGDKVSPSCLAALGESTADGPKQQEAYFESTAKLTTTFASSDGRSWPSAETVSATSDQTSSNFKLNAWTISGIAAAGSDVPSDFGIVLKTSPQQPVDTIGMCAEMSTSLLAAAALPPHISFSQYGDITAAAG</sequence>
<keyword evidence="1" id="KW-0812">Transmembrane</keyword>
<name>A0A561EBC3_9MICO</name>
<feature type="transmembrane region" description="Helical" evidence="1">
    <location>
        <begin position="6"/>
        <end position="27"/>
    </location>
</feature>
<evidence type="ECO:0000256" key="1">
    <source>
        <dbReference type="SAM" id="Phobius"/>
    </source>
</evidence>
<protein>
    <submittedName>
        <fullName evidence="2">Uncharacterized protein</fullName>
    </submittedName>
</protein>
<dbReference type="Proteomes" id="UP000318297">
    <property type="component" value="Unassembled WGS sequence"/>
</dbReference>
<comment type="caution">
    <text evidence="2">The sequence shown here is derived from an EMBL/GenBank/DDBJ whole genome shotgun (WGS) entry which is preliminary data.</text>
</comment>